<name>A0A1G4BAZ6_9PEZI</name>
<organism evidence="1 2">
    <name type="scientific">Colletotrichum orchidophilum</name>
    <dbReference type="NCBI Taxonomy" id="1209926"/>
    <lineage>
        <taxon>Eukaryota</taxon>
        <taxon>Fungi</taxon>
        <taxon>Dikarya</taxon>
        <taxon>Ascomycota</taxon>
        <taxon>Pezizomycotina</taxon>
        <taxon>Sordariomycetes</taxon>
        <taxon>Hypocreomycetidae</taxon>
        <taxon>Glomerellales</taxon>
        <taxon>Glomerellaceae</taxon>
        <taxon>Colletotrichum</taxon>
    </lineage>
</organism>
<reference evidence="1 2" key="1">
    <citation type="submission" date="2016-09" db="EMBL/GenBank/DDBJ databases">
        <authorList>
            <person name="Capua I."/>
            <person name="De Benedictis P."/>
            <person name="Joannis T."/>
            <person name="Lombin L.H."/>
            <person name="Cattoli G."/>
        </authorList>
    </citation>
    <scope>NUCLEOTIDE SEQUENCE [LARGE SCALE GENOMIC DNA]</scope>
    <source>
        <strain evidence="1 2">IMI 309357</strain>
    </source>
</reference>
<comment type="caution">
    <text evidence="1">The sequence shown here is derived from an EMBL/GenBank/DDBJ whole genome shotgun (WGS) entry which is preliminary data.</text>
</comment>
<keyword evidence="2" id="KW-1185">Reference proteome</keyword>
<evidence type="ECO:0000313" key="2">
    <source>
        <dbReference type="Proteomes" id="UP000176998"/>
    </source>
</evidence>
<evidence type="ECO:0000313" key="1">
    <source>
        <dbReference type="EMBL" id="OHE98472.1"/>
    </source>
</evidence>
<dbReference type="Proteomes" id="UP000176998">
    <property type="component" value="Unassembled WGS sequence"/>
</dbReference>
<dbReference type="OrthoDB" id="3936150at2759"/>
<dbReference type="RefSeq" id="XP_022475621.1">
    <property type="nucleotide sequence ID" value="XM_022617904.1"/>
</dbReference>
<gene>
    <name evidence="1" type="ORF">CORC01_06263</name>
</gene>
<accession>A0A1G4BAZ6</accession>
<dbReference type="EMBL" id="MJBS01000046">
    <property type="protein sequence ID" value="OHE98472.1"/>
    <property type="molecule type" value="Genomic_DNA"/>
</dbReference>
<dbReference type="GeneID" id="34559414"/>
<proteinExistence type="predicted"/>
<sequence>MSCSFGFLADYDAIPSTCPKLTNTGWWCLYTALFLPYYRAHGAALGGLSNYTTYRDKPIASVICVLDPALSI</sequence>
<dbReference type="AlphaFoldDB" id="A0A1G4BAZ6"/>
<protein>
    <submittedName>
        <fullName evidence="1">Uncharacterized protein</fullName>
    </submittedName>
</protein>